<sequence length="113" mass="12502">MKAEDVVADQVVPEPIVPVELTPINFTLDDAHRKATRLLLSLMSDVGIEEATFHYDSGKMGIRQMTPDHVAMIIATIDVNNGLDEINVSRNFTVGIDAFERALKLSKLQGLRL</sequence>
<name>X1AWH2_9ZZZZ</name>
<reference evidence="1" key="1">
    <citation type="journal article" date="2014" name="Front. Microbiol.">
        <title>High frequency of phylogenetically diverse reductive dehalogenase-homologous genes in deep subseafloor sedimentary metagenomes.</title>
        <authorList>
            <person name="Kawai M."/>
            <person name="Futagami T."/>
            <person name="Toyoda A."/>
            <person name="Takaki Y."/>
            <person name="Nishi S."/>
            <person name="Hori S."/>
            <person name="Arai W."/>
            <person name="Tsubouchi T."/>
            <person name="Morono Y."/>
            <person name="Uchiyama I."/>
            <person name="Ito T."/>
            <person name="Fujiyama A."/>
            <person name="Inagaki F."/>
            <person name="Takami H."/>
        </authorList>
    </citation>
    <scope>NUCLEOTIDE SEQUENCE</scope>
    <source>
        <strain evidence="1">Expedition CK06-06</strain>
    </source>
</reference>
<dbReference type="AlphaFoldDB" id="X1AWH2"/>
<proteinExistence type="predicted"/>
<dbReference type="Gene3D" id="3.70.10.10">
    <property type="match status" value="1"/>
</dbReference>
<evidence type="ECO:0000313" key="1">
    <source>
        <dbReference type="EMBL" id="GAG87100.1"/>
    </source>
</evidence>
<comment type="caution">
    <text evidence="1">The sequence shown here is derived from an EMBL/GenBank/DDBJ whole genome shotgun (WGS) entry which is preliminary data.</text>
</comment>
<protein>
    <submittedName>
        <fullName evidence="1">Uncharacterized protein</fullName>
    </submittedName>
</protein>
<dbReference type="EMBL" id="BART01015640">
    <property type="protein sequence ID" value="GAG87100.1"/>
    <property type="molecule type" value="Genomic_DNA"/>
</dbReference>
<dbReference type="SUPFAM" id="SSF55979">
    <property type="entry name" value="DNA clamp"/>
    <property type="match status" value="1"/>
</dbReference>
<gene>
    <name evidence="1" type="ORF">S01H4_30320</name>
</gene>
<dbReference type="InterPro" id="IPR046938">
    <property type="entry name" value="DNA_clamp_sf"/>
</dbReference>
<organism evidence="1">
    <name type="scientific">marine sediment metagenome</name>
    <dbReference type="NCBI Taxonomy" id="412755"/>
    <lineage>
        <taxon>unclassified sequences</taxon>
        <taxon>metagenomes</taxon>
        <taxon>ecological metagenomes</taxon>
    </lineage>
</organism>
<accession>X1AWH2</accession>